<dbReference type="GO" id="GO:0052654">
    <property type="term" value="F:L-leucine-2-oxoglutarate transaminase activity"/>
    <property type="evidence" value="ECO:0007669"/>
    <property type="project" value="RHEA"/>
</dbReference>
<dbReference type="GO" id="GO:0009097">
    <property type="term" value="P:isoleucine biosynthetic process"/>
    <property type="evidence" value="ECO:0007669"/>
    <property type="project" value="UniProtKB-UniPathway"/>
</dbReference>
<dbReference type="EMBL" id="FUXL01000004">
    <property type="protein sequence ID" value="SJZ94959.1"/>
    <property type="molecule type" value="Genomic_DNA"/>
</dbReference>
<evidence type="ECO:0000256" key="17">
    <source>
        <dbReference type="RuleBase" id="RU364094"/>
    </source>
</evidence>
<keyword evidence="8 17" id="KW-0028">Amino-acid biosynthesis</keyword>
<dbReference type="UniPathway" id="UPA00047">
    <property type="reaction ID" value="UER00058"/>
</dbReference>
<dbReference type="EC" id="2.6.1.42" evidence="17"/>
<dbReference type="FunFam" id="3.20.10.10:FF:000002">
    <property type="entry name" value="D-alanine aminotransferase"/>
    <property type="match status" value="1"/>
</dbReference>
<organism evidence="18 19">
    <name type="scientific">Consotaella salsifontis</name>
    <dbReference type="NCBI Taxonomy" id="1365950"/>
    <lineage>
        <taxon>Bacteria</taxon>
        <taxon>Pseudomonadati</taxon>
        <taxon>Pseudomonadota</taxon>
        <taxon>Alphaproteobacteria</taxon>
        <taxon>Hyphomicrobiales</taxon>
        <taxon>Aurantimonadaceae</taxon>
        <taxon>Consotaella</taxon>
    </lineage>
</organism>
<dbReference type="GO" id="GO:0009098">
    <property type="term" value="P:L-leucine biosynthetic process"/>
    <property type="evidence" value="ECO:0007669"/>
    <property type="project" value="UniProtKB-UniPathway"/>
</dbReference>
<dbReference type="PANTHER" id="PTHR42743:SF11">
    <property type="entry name" value="AMINODEOXYCHORISMATE LYASE"/>
    <property type="match status" value="1"/>
</dbReference>
<comment type="pathway">
    <text evidence="4 17">Amino-acid biosynthesis; L-valine biosynthesis; L-valine from pyruvate: step 4/4.</text>
</comment>
<dbReference type="SUPFAM" id="SSF56752">
    <property type="entry name" value="D-aminoacid aminotransferase-like PLP-dependent enzymes"/>
    <property type="match status" value="1"/>
</dbReference>
<evidence type="ECO:0000256" key="7">
    <source>
        <dbReference type="ARBA" id="ARBA00022576"/>
    </source>
</evidence>
<dbReference type="InterPro" id="IPR018300">
    <property type="entry name" value="Aminotrans_IV_CS"/>
</dbReference>
<evidence type="ECO:0000256" key="1">
    <source>
        <dbReference type="ARBA" id="ARBA00001933"/>
    </source>
</evidence>
<dbReference type="InterPro" id="IPR036038">
    <property type="entry name" value="Aminotransferase-like"/>
</dbReference>
<dbReference type="UniPathway" id="UPA00048">
    <property type="reaction ID" value="UER00073"/>
</dbReference>
<keyword evidence="19" id="KW-1185">Reference proteome</keyword>
<dbReference type="UniPathway" id="UPA00049">
    <property type="reaction ID" value="UER00062"/>
</dbReference>
<dbReference type="OrthoDB" id="21319at2"/>
<keyword evidence="10 16" id="KW-0663">Pyridoxal phosphate</keyword>
<dbReference type="GO" id="GO:0052655">
    <property type="term" value="F:L-valine-2-oxoglutarate transaminase activity"/>
    <property type="evidence" value="ECO:0007669"/>
    <property type="project" value="RHEA"/>
</dbReference>
<proteinExistence type="inferred from homology"/>
<comment type="similarity">
    <text evidence="6 15">Belongs to the class-IV pyridoxal-phosphate-dependent aminotransferase family.</text>
</comment>
<dbReference type="InterPro" id="IPR033939">
    <property type="entry name" value="BCAT_family"/>
</dbReference>
<dbReference type="Gene3D" id="3.30.470.10">
    <property type="match status" value="1"/>
</dbReference>
<dbReference type="InterPro" id="IPR043132">
    <property type="entry name" value="BCAT-like_C"/>
</dbReference>
<protein>
    <recommendedName>
        <fullName evidence="17">Branched-chain-amino-acid aminotransferase</fullName>
        <shortName evidence="17">BCAT</shortName>
        <ecNumber evidence="17">2.6.1.42</ecNumber>
    </recommendedName>
</protein>
<comment type="catalytic activity">
    <reaction evidence="13 17">
        <text>L-isoleucine + 2-oxoglutarate = (S)-3-methyl-2-oxopentanoate + L-glutamate</text>
        <dbReference type="Rhea" id="RHEA:24801"/>
        <dbReference type="ChEBI" id="CHEBI:16810"/>
        <dbReference type="ChEBI" id="CHEBI:29985"/>
        <dbReference type="ChEBI" id="CHEBI:35146"/>
        <dbReference type="ChEBI" id="CHEBI:58045"/>
        <dbReference type="EC" id="2.6.1.42"/>
    </reaction>
</comment>
<gene>
    <name evidence="17" type="primary">ilvE</name>
    <name evidence="18" type="ORF">SAMN05428963_104157</name>
</gene>
<dbReference type="Gene3D" id="3.20.10.10">
    <property type="entry name" value="D-amino Acid Aminotransferase, subunit A, domain 2"/>
    <property type="match status" value="1"/>
</dbReference>
<dbReference type="PROSITE" id="PS00770">
    <property type="entry name" value="AA_TRANSFER_CLASS_4"/>
    <property type="match status" value="1"/>
</dbReference>
<evidence type="ECO:0000256" key="13">
    <source>
        <dbReference type="ARBA" id="ARBA00048798"/>
    </source>
</evidence>
<reference evidence="18 19" key="1">
    <citation type="submission" date="2017-02" db="EMBL/GenBank/DDBJ databases">
        <authorList>
            <person name="Peterson S.W."/>
        </authorList>
    </citation>
    <scope>NUCLEOTIDE SEQUENCE [LARGE SCALE GENOMIC DNA]</scope>
    <source>
        <strain evidence="18 19">USBA 369</strain>
    </source>
</reference>
<evidence type="ECO:0000256" key="3">
    <source>
        <dbReference type="ARBA" id="ARBA00004824"/>
    </source>
</evidence>
<dbReference type="Pfam" id="PF01063">
    <property type="entry name" value="Aminotran_4"/>
    <property type="match status" value="1"/>
</dbReference>
<dbReference type="InterPro" id="IPR001544">
    <property type="entry name" value="Aminotrans_IV"/>
</dbReference>
<dbReference type="PANTHER" id="PTHR42743">
    <property type="entry name" value="AMINO-ACID AMINOTRANSFERASE"/>
    <property type="match status" value="1"/>
</dbReference>
<comment type="catalytic activity">
    <reaction evidence="14 17">
        <text>L-leucine + 2-oxoglutarate = 4-methyl-2-oxopentanoate + L-glutamate</text>
        <dbReference type="Rhea" id="RHEA:18321"/>
        <dbReference type="ChEBI" id="CHEBI:16810"/>
        <dbReference type="ChEBI" id="CHEBI:17865"/>
        <dbReference type="ChEBI" id="CHEBI:29985"/>
        <dbReference type="ChEBI" id="CHEBI:57427"/>
        <dbReference type="EC" id="2.6.1.42"/>
    </reaction>
</comment>
<evidence type="ECO:0000313" key="19">
    <source>
        <dbReference type="Proteomes" id="UP000190135"/>
    </source>
</evidence>
<evidence type="ECO:0000256" key="11">
    <source>
        <dbReference type="ARBA" id="ARBA00023304"/>
    </source>
</evidence>
<comment type="catalytic activity">
    <reaction evidence="12 17">
        <text>L-valine + 2-oxoglutarate = 3-methyl-2-oxobutanoate + L-glutamate</text>
        <dbReference type="Rhea" id="RHEA:24813"/>
        <dbReference type="ChEBI" id="CHEBI:11851"/>
        <dbReference type="ChEBI" id="CHEBI:16810"/>
        <dbReference type="ChEBI" id="CHEBI:29985"/>
        <dbReference type="ChEBI" id="CHEBI:57762"/>
        <dbReference type="EC" id="2.6.1.42"/>
    </reaction>
</comment>
<dbReference type="NCBIfam" id="NF005726">
    <property type="entry name" value="PRK07544.1"/>
    <property type="match status" value="1"/>
</dbReference>
<evidence type="ECO:0000256" key="5">
    <source>
        <dbReference type="ARBA" id="ARBA00005072"/>
    </source>
</evidence>
<dbReference type="NCBIfam" id="NF005146">
    <property type="entry name" value="PRK06606.1"/>
    <property type="match status" value="1"/>
</dbReference>
<evidence type="ECO:0000256" key="6">
    <source>
        <dbReference type="ARBA" id="ARBA00009320"/>
    </source>
</evidence>
<evidence type="ECO:0000256" key="15">
    <source>
        <dbReference type="RuleBase" id="RU004106"/>
    </source>
</evidence>
<dbReference type="InterPro" id="IPR043131">
    <property type="entry name" value="BCAT-like_N"/>
</dbReference>
<comment type="cofactor">
    <cofactor evidence="1 16">
        <name>pyridoxal 5'-phosphate</name>
        <dbReference type="ChEBI" id="CHEBI:597326"/>
    </cofactor>
</comment>
<sequence length="300" mass="33626">MNSVPFDQLDGQIWFNGEFVPWKDAKIHVLTHGLHYASAVFEGEKAYGGRIFELRAHTERLIASGRALGFQIPYSADEIDEACNELLKRQGFTDAYVRPVAWRGSEMMGVSAQHNRINLAIAIWEWPSYYGSIEQRMKGIRLDMAEYRRPDPKTAPSRAKAAGLYMICTISKHAAEAKGYSDAMMLDWRGRVAEATSANIFFAKDGVIHTPEADCFLNGITRQTVIRLARERGIEVQERAILPEELDSFTECWLTGTAAEVTPVSEIGPHRFTPGEMCRKMMEAYTAEVTPKLATAEAAE</sequence>
<evidence type="ECO:0000256" key="10">
    <source>
        <dbReference type="ARBA" id="ARBA00022898"/>
    </source>
</evidence>
<dbReference type="STRING" id="1365950.SAMN05428963_104157"/>
<dbReference type="RefSeq" id="WP_078707693.1">
    <property type="nucleotide sequence ID" value="NZ_FUXL01000004.1"/>
</dbReference>
<dbReference type="InterPro" id="IPR005785">
    <property type="entry name" value="B_amino_transI"/>
</dbReference>
<comment type="pathway">
    <text evidence="3 17">Amino-acid biosynthesis; L-isoleucine biosynthesis; L-isoleucine from 2-oxobutanoate: step 4/4.</text>
</comment>
<dbReference type="GO" id="GO:0009099">
    <property type="term" value="P:L-valine biosynthetic process"/>
    <property type="evidence" value="ECO:0007669"/>
    <property type="project" value="UniProtKB-UniPathway"/>
</dbReference>
<dbReference type="CDD" id="cd01557">
    <property type="entry name" value="BCAT_beta_family"/>
    <property type="match status" value="1"/>
</dbReference>
<accession>A0A1T4PU33</accession>
<name>A0A1T4PU33_9HYPH</name>
<evidence type="ECO:0000313" key="18">
    <source>
        <dbReference type="EMBL" id="SJZ94959.1"/>
    </source>
</evidence>
<keyword evidence="9 17" id="KW-0808">Transferase</keyword>
<evidence type="ECO:0000256" key="9">
    <source>
        <dbReference type="ARBA" id="ARBA00022679"/>
    </source>
</evidence>
<evidence type="ECO:0000256" key="4">
    <source>
        <dbReference type="ARBA" id="ARBA00004931"/>
    </source>
</evidence>
<dbReference type="GO" id="GO:0052656">
    <property type="term" value="F:L-isoleucine-2-oxoglutarate transaminase activity"/>
    <property type="evidence" value="ECO:0007669"/>
    <property type="project" value="RHEA"/>
</dbReference>
<evidence type="ECO:0000256" key="2">
    <source>
        <dbReference type="ARBA" id="ARBA00003109"/>
    </source>
</evidence>
<dbReference type="Proteomes" id="UP000190135">
    <property type="component" value="Unassembled WGS sequence"/>
</dbReference>
<dbReference type="AlphaFoldDB" id="A0A1T4PU33"/>
<comment type="function">
    <text evidence="2 17">Acts on leucine, isoleucine and valine.</text>
</comment>
<evidence type="ECO:0000256" key="12">
    <source>
        <dbReference type="ARBA" id="ARBA00048212"/>
    </source>
</evidence>
<evidence type="ECO:0000256" key="14">
    <source>
        <dbReference type="ARBA" id="ARBA00049229"/>
    </source>
</evidence>
<comment type="pathway">
    <text evidence="5 17">Amino-acid biosynthesis; L-leucine biosynthesis; L-leucine from 3-methyl-2-oxobutanoate: step 4/4.</text>
</comment>
<keyword evidence="7 17" id="KW-0032">Aminotransferase</keyword>
<evidence type="ECO:0000256" key="8">
    <source>
        <dbReference type="ARBA" id="ARBA00022605"/>
    </source>
</evidence>
<dbReference type="NCBIfam" id="TIGR01122">
    <property type="entry name" value="ilvE_I"/>
    <property type="match status" value="1"/>
</dbReference>
<keyword evidence="11 17" id="KW-0100">Branched-chain amino acid biosynthesis</keyword>
<dbReference type="InterPro" id="IPR050571">
    <property type="entry name" value="Class-IV_PLP-Dep_Aminotrnsfr"/>
</dbReference>
<evidence type="ECO:0000256" key="16">
    <source>
        <dbReference type="RuleBase" id="RU004516"/>
    </source>
</evidence>